<keyword evidence="2" id="KW-0472">Membrane</keyword>
<gene>
    <name evidence="3" type="ORF">Aple_050550</name>
</gene>
<sequence>MPSGSGTSGGQEGQVAGRDAQGGSGVGQVPQAQGAGASQGISPSLGMPSVVGPGAGQKPLGGGSLPASPDLGGVGAVPSVIVPSLPVVAPDMGSFPVSPGWAGSAGIPLIAPSPNLPGASPLLNPPYMGKHMSAQGADRFESIKGLPVVAAAVAGLVAILGLQMRLGRKRREIEAE</sequence>
<keyword evidence="4" id="KW-1185">Reference proteome</keyword>
<comment type="caution">
    <text evidence="3">The sequence shown here is derived from an EMBL/GenBank/DDBJ whole genome shotgun (WGS) entry which is preliminary data.</text>
</comment>
<evidence type="ECO:0000313" key="3">
    <source>
        <dbReference type="EMBL" id="GES22158.1"/>
    </source>
</evidence>
<dbReference type="EMBL" id="BLAF01000028">
    <property type="protein sequence ID" value="GES22158.1"/>
    <property type="molecule type" value="Genomic_DNA"/>
</dbReference>
<accession>A0A5M3XUS1</accession>
<evidence type="ECO:0000256" key="1">
    <source>
        <dbReference type="SAM" id="MobiDB-lite"/>
    </source>
</evidence>
<evidence type="ECO:0000313" key="4">
    <source>
        <dbReference type="Proteomes" id="UP000377595"/>
    </source>
</evidence>
<evidence type="ECO:0000256" key="2">
    <source>
        <dbReference type="SAM" id="Phobius"/>
    </source>
</evidence>
<dbReference type="Proteomes" id="UP000377595">
    <property type="component" value="Unassembled WGS sequence"/>
</dbReference>
<feature type="compositionally biased region" description="Low complexity" evidence="1">
    <location>
        <begin position="27"/>
        <end position="44"/>
    </location>
</feature>
<feature type="compositionally biased region" description="Gly residues" evidence="1">
    <location>
        <begin position="1"/>
        <end position="12"/>
    </location>
</feature>
<dbReference type="AlphaFoldDB" id="A0A5M3XUS1"/>
<reference evidence="3 4" key="1">
    <citation type="submission" date="2019-10" db="EMBL/GenBank/DDBJ databases">
        <title>Whole genome shotgun sequence of Acrocarpospora pleiomorpha NBRC 16267.</title>
        <authorList>
            <person name="Ichikawa N."/>
            <person name="Kimura A."/>
            <person name="Kitahashi Y."/>
            <person name="Komaki H."/>
            <person name="Oguchi A."/>
        </authorList>
    </citation>
    <scope>NUCLEOTIDE SEQUENCE [LARGE SCALE GENOMIC DNA]</scope>
    <source>
        <strain evidence="3 4">NBRC 16267</strain>
    </source>
</reference>
<feature type="region of interest" description="Disordered" evidence="1">
    <location>
        <begin position="1"/>
        <end position="67"/>
    </location>
</feature>
<feature type="compositionally biased region" description="Gly residues" evidence="1">
    <location>
        <begin position="53"/>
        <end position="64"/>
    </location>
</feature>
<proteinExistence type="predicted"/>
<keyword evidence="2" id="KW-0812">Transmembrane</keyword>
<keyword evidence="2" id="KW-1133">Transmembrane helix</keyword>
<organism evidence="3 4">
    <name type="scientific">Acrocarpospora pleiomorpha</name>
    <dbReference type="NCBI Taxonomy" id="90975"/>
    <lineage>
        <taxon>Bacteria</taxon>
        <taxon>Bacillati</taxon>
        <taxon>Actinomycetota</taxon>
        <taxon>Actinomycetes</taxon>
        <taxon>Streptosporangiales</taxon>
        <taxon>Streptosporangiaceae</taxon>
        <taxon>Acrocarpospora</taxon>
    </lineage>
</organism>
<name>A0A5M3XUS1_9ACTN</name>
<protein>
    <submittedName>
        <fullName evidence="3">Uncharacterized protein</fullName>
    </submittedName>
</protein>
<feature type="transmembrane region" description="Helical" evidence="2">
    <location>
        <begin position="145"/>
        <end position="162"/>
    </location>
</feature>